<feature type="transmembrane region" description="Helical" evidence="8">
    <location>
        <begin position="745"/>
        <end position="769"/>
    </location>
</feature>
<gene>
    <name evidence="10" type="ORF">JQN84_28570</name>
</gene>
<evidence type="ECO:0000256" key="1">
    <source>
        <dbReference type="ARBA" id="ARBA00004651"/>
    </source>
</evidence>
<evidence type="ECO:0000256" key="2">
    <source>
        <dbReference type="ARBA" id="ARBA00010157"/>
    </source>
</evidence>
<dbReference type="Proteomes" id="UP000809587">
    <property type="component" value="Unassembled WGS sequence"/>
</dbReference>
<comment type="similarity">
    <text evidence="2">Belongs to the resistance-nodulation-cell division (RND) (TC 2.A.6) family. MmpL subfamily.</text>
</comment>
<feature type="transmembrane region" description="Helical" evidence="8">
    <location>
        <begin position="632"/>
        <end position="652"/>
    </location>
</feature>
<protein>
    <submittedName>
        <fullName evidence="10">MMPL family transporter</fullName>
    </submittedName>
</protein>
<evidence type="ECO:0000256" key="5">
    <source>
        <dbReference type="ARBA" id="ARBA00022989"/>
    </source>
</evidence>
<organism evidence="10 11">
    <name type="scientific">Micromonospora humidisoli</name>
    <dbReference type="NCBI Taxonomy" id="2807622"/>
    <lineage>
        <taxon>Bacteria</taxon>
        <taxon>Bacillati</taxon>
        <taxon>Actinomycetota</taxon>
        <taxon>Actinomycetes</taxon>
        <taxon>Micromonosporales</taxon>
        <taxon>Micromonosporaceae</taxon>
        <taxon>Micromonospora</taxon>
    </lineage>
</organism>
<feature type="region of interest" description="Disordered" evidence="7">
    <location>
        <begin position="1"/>
        <end position="27"/>
    </location>
</feature>
<evidence type="ECO:0000256" key="7">
    <source>
        <dbReference type="SAM" id="MobiDB-lite"/>
    </source>
</evidence>
<dbReference type="Gene3D" id="1.20.1640.10">
    <property type="entry name" value="Multidrug efflux transporter AcrB transmembrane domain"/>
    <property type="match status" value="2"/>
</dbReference>
<feature type="transmembrane region" description="Helical" evidence="8">
    <location>
        <begin position="429"/>
        <end position="449"/>
    </location>
</feature>
<feature type="transmembrane region" description="Helical" evidence="8">
    <location>
        <begin position="601"/>
        <end position="620"/>
    </location>
</feature>
<proteinExistence type="inferred from homology"/>
<dbReference type="EMBL" id="JAFEUO010000010">
    <property type="protein sequence ID" value="MBM7086489.1"/>
    <property type="molecule type" value="Genomic_DNA"/>
</dbReference>
<evidence type="ECO:0000313" key="10">
    <source>
        <dbReference type="EMBL" id="MBM7086489.1"/>
    </source>
</evidence>
<evidence type="ECO:0000256" key="3">
    <source>
        <dbReference type="ARBA" id="ARBA00022475"/>
    </source>
</evidence>
<evidence type="ECO:0000256" key="6">
    <source>
        <dbReference type="ARBA" id="ARBA00023136"/>
    </source>
</evidence>
<dbReference type="InterPro" id="IPR004869">
    <property type="entry name" value="MMPL_dom"/>
</dbReference>
<keyword evidence="11" id="KW-1185">Reference proteome</keyword>
<feature type="domain" description="Membrane transport protein MMPL" evidence="9">
    <location>
        <begin position="461"/>
        <end position="775"/>
    </location>
</feature>
<feature type="transmembrane region" description="Helical" evidence="8">
    <location>
        <begin position="361"/>
        <end position="388"/>
    </location>
</feature>
<sequence>MQEGGGAGGTHRPMMPQRPSDNRQPQRRLPVSIRWFAELRDNDNGRAAPQRRVPGERSEMTTFLYRTGRFCARHARAVTVGWVVLALALILAGSRFDGGNADAIAVDGSDSAVAQTLLDRAFPGRSVDPSPVVVEAPSGRLTDRTYQDALKATAERIRAVPGVGTVSGPPAAGTPALSPDGRIGYLTVTPQSPSAATLDLAEQVREATAPATDAGLDVSIGGQLGQRLSRSPVHTSELIGIVMAVIVMLLAFGSAVAMGVPILTAVLSVGSGLALLKLLGNAVDIPTVAATLATMIGLGVGIDYGLFLVVRFRRLLAGGLSAEEAAARTTATSGGAVVFAAGTVIIAVCGLALSGVSFVGWLGYSAAIVVAVSLGSAVTLTPAMLGWLGPRINRFSLPGSRHTTTGADHAGLDTTLWARLAVRVAKRPLLTALAATAVLLALSAPVFALRLGQMDSGRLPTSTESRRSHDALAEGFGPGANGPLRVVVEMVDPATAPPGAKNVAGQDPRAQDPRLVALVAALADTPGVREVSAPVVSADSAVAVFNVTGQTSPSDDSTVELVHRLRDTTLPQALTGEDAEGHVGGLTATKADLAERISQRLPLLIGAVVAFACVLVLLAFRSLWLAAKAAAMNLISIAAAYGVVVAVFQWGWGIHLLGLDGPVPIESYVPMMMFAILFGLSMDYEVFLLSSVQEHWHATRDNRRAVSLGLADTGRIISSAALIMVAVFASFLINSNPVVKMFGLGLSVAVAVDATIVRCLLVPAVMVLVGDRQWQLPPLLDRLLPSISIEADPAAFDRPPAEAAAGELLPAGDDRTAVFTGDR</sequence>
<dbReference type="InterPro" id="IPR050545">
    <property type="entry name" value="Mycobact_MmpL"/>
</dbReference>
<evidence type="ECO:0000259" key="9">
    <source>
        <dbReference type="Pfam" id="PF03176"/>
    </source>
</evidence>
<accession>A0ABS2JLZ3</accession>
<dbReference type="Pfam" id="PF03176">
    <property type="entry name" value="MMPL"/>
    <property type="match status" value="2"/>
</dbReference>
<dbReference type="PANTHER" id="PTHR33406:SF11">
    <property type="entry name" value="MEMBRANE PROTEIN SCO6666-RELATED"/>
    <property type="match status" value="1"/>
</dbReference>
<evidence type="ECO:0000256" key="4">
    <source>
        <dbReference type="ARBA" id="ARBA00022692"/>
    </source>
</evidence>
<reference evidence="10 11" key="1">
    <citation type="submission" date="2021-02" db="EMBL/GenBank/DDBJ databases">
        <authorList>
            <person name="Lee D.-H."/>
        </authorList>
    </citation>
    <scope>NUCLEOTIDE SEQUENCE [LARGE SCALE GENOMIC DNA]</scope>
    <source>
        <strain evidence="10 11">MMS20-R2-29</strain>
    </source>
</reference>
<evidence type="ECO:0000313" key="11">
    <source>
        <dbReference type="Proteomes" id="UP000809587"/>
    </source>
</evidence>
<name>A0ABS2JLZ3_9ACTN</name>
<keyword evidence="3" id="KW-1003">Cell membrane</keyword>
<feature type="transmembrane region" description="Helical" evidence="8">
    <location>
        <begin position="287"/>
        <end position="310"/>
    </location>
</feature>
<feature type="transmembrane region" description="Helical" evidence="8">
    <location>
        <begin position="331"/>
        <end position="355"/>
    </location>
</feature>
<dbReference type="SUPFAM" id="SSF82866">
    <property type="entry name" value="Multidrug efflux transporter AcrB transmembrane domain"/>
    <property type="match status" value="2"/>
</dbReference>
<keyword evidence="4 8" id="KW-0812">Transmembrane</keyword>
<comment type="caution">
    <text evidence="10">The sequence shown here is derived from an EMBL/GenBank/DDBJ whole genome shotgun (WGS) entry which is preliminary data.</text>
</comment>
<feature type="transmembrane region" description="Helical" evidence="8">
    <location>
        <begin position="713"/>
        <end position="733"/>
    </location>
</feature>
<dbReference type="RefSeq" id="WP_204961673.1">
    <property type="nucleotide sequence ID" value="NZ_JAFEUO010000010.1"/>
</dbReference>
<comment type="subcellular location">
    <subcellularLocation>
        <location evidence="1">Cell membrane</location>
        <topology evidence="1">Multi-pass membrane protein</topology>
    </subcellularLocation>
</comment>
<feature type="transmembrane region" description="Helical" evidence="8">
    <location>
        <begin position="238"/>
        <end position="267"/>
    </location>
</feature>
<feature type="transmembrane region" description="Helical" evidence="8">
    <location>
        <begin position="672"/>
        <end position="692"/>
    </location>
</feature>
<evidence type="ECO:0000256" key="8">
    <source>
        <dbReference type="SAM" id="Phobius"/>
    </source>
</evidence>
<dbReference type="PANTHER" id="PTHR33406">
    <property type="entry name" value="MEMBRANE PROTEIN MJ1562-RELATED"/>
    <property type="match status" value="1"/>
</dbReference>
<feature type="domain" description="Membrane transport protein MMPL" evidence="9">
    <location>
        <begin position="107"/>
        <end position="429"/>
    </location>
</feature>
<keyword evidence="5 8" id="KW-1133">Transmembrane helix</keyword>
<keyword evidence="6 8" id="KW-0472">Membrane</keyword>